<keyword evidence="4 6" id="KW-0067">ATP-binding</keyword>
<dbReference type="SMART" id="SM00382">
    <property type="entry name" value="AAA"/>
    <property type="match status" value="1"/>
</dbReference>
<evidence type="ECO:0000313" key="6">
    <source>
        <dbReference type="EMBL" id="MET4632273.1"/>
    </source>
</evidence>
<dbReference type="EMBL" id="JBEPSM010000001">
    <property type="protein sequence ID" value="MET4632273.1"/>
    <property type="molecule type" value="Genomic_DNA"/>
</dbReference>
<feature type="domain" description="ABC transporter" evidence="5">
    <location>
        <begin position="4"/>
        <end position="234"/>
    </location>
</feature>
<keyword evidence="6" id="KW-0762">Sugar transport</keyword>
<dbReference type="PANTHER" id="PTHR43875">
    <property type="entry name" value="MALTODEXTRIN IMPORT ATP-BINDING PROTEIN MSMX"/>
    <property type="match status" value="1"/>
</dbReference>
<evidence type="ECO:0000256" key="1">
    <source>
        <dbReference type="ARBA" id="ARBA00005417"/>
    </source>
</evidence>
<dbReference type="InterPro" id="IPR003439">
    <property type="entry name" value="ABC_transporter-like_ATP-bd"/>
</dbReference>
<dbReference type="NCBIfam" id="NF008653">
    <property type="entry name" value="PRK11650.1"/>
    <property type="match status" value="1"/>
</dbReference>
<comment type="caution">
    <text evidence="6">The sequence shown here is derived from an EMBL/GenBank/DDBJ whole genome shotgun (WGS) entry which is preliminary data.</text>
</comment>
<proteinExistence type="inferred from homology"/>
<dbReference type="Pfam" id="PF00005">
    <property type="entry name" value="ABC_tran"/>
    <property type="match status" value="1"/>
</dbReference>
<dbReference type="PANTHER" id="PTHR43875:SF14">
    <property type="entry name" value="ABC TRANSPORTER ATP-BINDING PROTEIN"/>
    <property type="match status" value="1"/>
</dbReference>
<comment type="similarity">
    <text evidence="1">Belongs to the ABC transporter superfamily.</text>
</comment>
<organism evidence="6 7">
    <name type="scientific">Kaistia defluvii</name>
    <dbReference type="NCBI Taxonomy" id="410841"/>
    <lineage>
        <taxon>Bacteria</taxon>
        <taxon>Pseudomonadati</taxon>
        <taxon>Pseudomonadota</taxon>
        <taxon>Alphaproteobacteria</taxon>
        <taxon>Hyphomicrobiales</taxon>
        <taxon>Kaistiaceae</taxon>
        <taxon>Kaistia</taxon>
    </lineage>
</organism>
<dbReference type="InterPro" id="IPR047641">
    <property type="entry name" value="ABC_transpr_MalK/UgpC-like"/>
</dbReference>
<name>A0ABV2QTS1_9HYPH</name>
<dbReference type="Gene3D" id="2.40.50.140">
    <property type="entry name" value="Nucleic acid-binding proteins"/>
    <property type="match status" value="1"/>
</dbReference>
<dbReference type="InterPro" id="IPR040582">
    <property type="entry name" value="OB_MalK-like"/>
</dbReference>
<dbReference type="PROSITE" id="PS50893">
    <property type="entry name" value="ABC_TRANSPORTER_2"/>
    <property type="match status" value="1"/>
</dbReference>
<keyword evidence="2" id="KW-0813">Transport</keyword>
<dbReference type="InterPro" id="IPR015855">
    <property type="entry name" value="ABC_transpr_MalK-like"/>
</dbReference>
<dbReference type="SUPFAM" id="SSF52540">
    <property type="entry name" value="P-loop containing nucleoside triphosphate hydrolases"/>
    <property type="match status" value="1"/>
</dbReference>
<keyword evidence="3" id="KW-0547">Nucleotide-binding</keyword>
<dbReference type="RefSeq" id="WP_354548050.1">
    <property type="nucleotide sequence ID" value="NZ_JBEPSM010000001.1"/>
</dbReference>
<dbReference type="InterPro" id="IPR027417">
    <property type="entry name" value="P-loop_NTPase"/>
</dbReference>
<dbReference type="GO" id="GO:0005524">
    <property type="term" value="F:ATP binding"/>
    <property type="evidence" value="ECO:0007669"/>
    <property type="project" value="UniProtKB-KW"/>
</dbReference>
<dbReference type="PROSITE" id="PS00211">
    <property type="entry name" value="ABC_TRANSPORTER_1"/>
    <property type="match status" value="1"/>
</dbReference>
<dbReference type="SUPFAM" id="SSF50331">
    <property type="entry name" value="MOP-like"/>
    <property type="match status" value="1"/>
</dbReference>
<evidence type="ECO:0000256" key="2">
    <source>
        <dbReference type="ARBA" id="ARBA00022448"/>
    </source>
</evidence>
<protein>
    <submittedName>
        <fullName evidence="6">Multiple sugar transport system ATP-binding protein</fullName>
    </submittedName>
</protein>
<evidence type="ECO:0000256" key="3">
    <source>
        <dbReference type="ARBA" id="ARBA00022741"/>
    </source>
</evidence>
<dbReference type="CDD" id="cd03301">
    <property type="entry name" value="ABC_MalK_N"/>
    <property type="match status" value="1"/>
</dbReference>
<evidence type="ECO:0000259" key="5">
    <source>
        <dbReference type="PROSITE" id="PS50893"/>
    </source>
</evidence>
<dbReference type="Gene3D" id="2.40.50.100">
    <property type="match status" value="1"/>
</dbReference>
<gene>
    <name evidence="6" type="ORF">ABIE08_000186</name>
</gene>
<reference evidence="6 7" key="1">
    <citation type="submission" date="2024-06" db="EMBL/GenBank/DDBJ databases">
        <title>Sorghum-associated microbial communities from plants grown in Nebraska, USA.</title>
        <authorList>
            <person name="Schachtman D."/>
        </authorList>
    </citation>
    <scope>NUCLEOTIDE SEQUENCE [LARGE SCALE GENOMIC DNA]</scope>
    <source>
        <strain evidence="6 7">3207</strain>
    </source>
</reference>
<dbReference type="InterPro" id="IPR003593">
    <property type="entry name" value="AAA+_ATPase"/>
</dbReference>
<evidence type="ECO:0000313" key="7">
    <source>
        <dbReference type="Proteomes" id="UP001549321"/>
    </source>
</evidence>
<dbReference type="Pfam" id="PF17912">
    <property type="entry name" value="OB_MalK"/>
    <property type="match status" value="1"/>
</dbReference>
<accession>A0ABV2QTS1</accession>
<dbReference type="Proteomes" id="UP001549321">
    <property type="component" value="Unassembled WGS sequence"/>
</dbReference>
<sequence length="362" mass="39517">MATVSIRDLEIEFGNLKVLKNLDLEIEQGEFIVLLGPSGCGKSTLLNAVAGLLDVSAGQIWIGGKNVTWEEPKNRGIGMVFQSYALYPRMTVTGNLSFGLKMAKVPKDEIDKRVARAAKILQIEPLLDRRPAELSGGQRQRVAIGRALVRDVDVFLFDEPLSNLDAKLRTELRVELKRLHQGLGSTMIYVTHDQIEALTLADRVAVMNGGVIQQLASPKEIYRRPVNRFVAGFVGSPSMNFIDGTISVEGGAVSFKLSNGTLIDLTGYEFEKPPEHGRPATLGIRPEQVDLEHREPDARPIPVNLTLLEPMGADSLVWGDVAGTTFSVRVDGDAHVQTPSSADAFFQPAYASIFDLASGQRL</sequence>
<evidence type="ECO:0000256" key="4">
    <source>
        <dbReference type="ARBA" id="ARBA00022840"/>
    </source>
</evidence>
<dbReference type="Gene3D" id="3.40.50.300">
    <property type="entry name" value="P-loop containing nucleotide triphosphate hydrolases"/>
    <property type="match status" value="1"/>
</dbReference>
<dbReference type="InterPro" id="IPR012340">
    <property type="entry name" value="NA-bd_OB-fold"/>
</dbReference>
<dbReference type="InterPro" id="IPR017871">
    <property type="entry name" value="ABC_transporter-like_CS"/>
</dbReference>
<dbReference type="InterPro" id="IPR008995">
    <property type="entry name" value="Mo/tungstate-bd_C_term_dom"/>
</dbReference>
<keyword evidence="7" id="KW-1185">Reference proteome</keyword>